<protein>
    <submittedName>
        <fullName evidence="5">Midasin</fullName>
    </submittedName>
</protein>
<dbReference type="SUPFAM" id="SSF52540">
    <property type="entry name" value="P-loop containing nucleoside triphosphate hydrolases"/>
    <property type="match status" value="2"/>
</dbReference>
<accession>A0A8D8Q4I1</accession>
<proteinExistence type="predicted"/>
<dbReference type="InterPro" id="IPR040848">
    <property type="entry name" value="AAA_lid_7"/>
</dbReference>
<evidence type="ECO:0000256" key="3">
    <source>
        <dbReference type="SAM" id="MobiDB-lite"/>
    </source>
</evidence>
<dbReference type="Pfam" id="PF07728">
    <property type="entry name" value="AAA_5"/>
    <property type="match status" value="3"/>
</dbReference>
<dbReference type="InterPro" id="IPR003593">
    <property type="entry name" value="AAA+_ATPase"/>
</dbReference>
<feature type="region of interest" description="Disordered" evidence="3">
    <location>
        <begin position="47"/>
        <end position="73"/>
    </location>
</feature>
<feature type="compositionally biased region" description="Polar residues" evidence="3">
    <location>
        <begin position="712"/>
        <end position="730"/>
    </location>
</feature>
<dbReference type="Pfam" id="PF17867">
    <property type="entry name" value="AAA_lid_7"/>
    <property type="match status" value="1"/>
</dbReference>
<name>A0A8D8Q4I1_9HEMI</name>
<feature type="compositionally biased region" description="Basic and acidic residues" evidence="3">
    <location>
        <begin position="686"/>
        <end position="698"/>
    </location>
</feature>
<feature type="domain" description="AAA+ ATPase" evidence="4">
    <location>
        <begin position="226"/>
        <end position="352"/>
    </location>
</feature>
<feature type="compositionally biased region" description="Low complexity" evidence="3">
    <location>
        <begin position="752"/>
        <end position="788"/>
    </location>
</feature>
<dbReference type="PANTHER" id="PTHR48103">
    <property type="entry name" value="MIDASIN-RELATED"/>
    <property type="match status" value="1"/>
</dbReference>
<dbReference type="GO" id="GO:0005634">
    <property type="term" value="C:nucleus"/>
    <property type="evidence" value="ECO:0007669"/>
    <property type="project" value="TreeGrafter"/>
</dbReference>
<evidence type="ECO:0000256" key="2">
    <source>
        <dbReference type="ARBA" id="ARBA00022840"/>
    </source>
</evidence>
<feature type="domain" description="AAA+ ATPase" evidence="4">
    <location>
        <begin position="560"/>
        <end position="922"/>
    </location>
</feature>
<sequence>MTDSKDLEFDLESHRDKCLSLRNLLLWKHPSAINLCISYFESQPPPWHEPESSEPAMKKKKCKQSPGNQSNELSSDEDILRFVLLCLETNPVYFRSCWKWSSFIKKYSTVSSDTAKWLMVKCLAIVNQLNEKEVEDMVQSMDVSYIQCRLDHQSRTEGSVTSLLPSDVNSTILKTVTVAGIEVQCVQYESSTDHSDEPSTPNQNEQLVLVKSATSNLQNLALAVASSKPVCLTGPVGCGKTALVHHLAEVTGRKRKPHLLTVQLGEELDAKMLLGSYKCTDIMGEFIWQPGILTQAMMNGYWLLLEDIDSVPSDVLAVFQSLIQNNSLNVPGFKDNLVPSHGFQLFFTQRVLSGATGVSFQKRTPATELLSKLWTQVTMEPMTPEELVQIIQTKFPILSTVASRMVKVFLLFSSGLHESTEEAAEHSPDVCRLTSTRDLMKWCHRVEKDFLVTSLESGLTVCEEALDIFVGHIAKPDVRQQLGHRVAALLGIVHMKADYFLQLHRPTIQLQTKHCVVGRVSLPRVSTAGLPFQVSNVKDNFALTRIASCLIEKIAVCLSRDEPVLLVGETATGKTTTLQLLAQHTNNKLVVINMNQQSDSTDLLGGFKPIDFKLKMKPLRDSFESLFRQTFPMHKNKTFMVKLSEYFSQSNWKVLLTLMINVTESALQKLQNEATGDGADATKSMFDLDRSTKPDTADSTKSSDSAAVEPCSGSNKRPSADSSKASTPSRSPKLPAADSSKTSTPSRSAKLPAADSSKQPSSSSKLSAKLSNSADSSHLSSDPTSQLSPESVSKLCAAWRNLLRQLRKLHVSSKKKSEAAAQQAMAFSFIEGTLVKALREGHWILLDEINLASAETLQCLSGLLERGGSVCLYERGDIEPIPRHPNFRLMAAMNPATDVGKKDLPAGLRNRFTELFVDELMDPTDLSLLISCYLPNISLDKRQDITRFYLKVKQESSLADGTGHKPHFSLRTLCRALSIAQTNPCFSALRSLYEAFCLSFITQLDAPSSEIVKKLIANIIIGAENAKQILAEELPEKSNHVRFEGYWIARGQEEPNVPAKYILTPQYSSSSATRG</sequence>
<feature type="region of interest" description="Disordered" evidence="3">
    <location>
        <begin position="673"/>
        <end position="788"/>
    </location>
</feature>
<dbReference type="Pfam" id="PF17865">
    <property type="entry name" value="AAA_lid_5"/>
    <property type="match status" value="1"/>
</dbReference>
<reference evidence="5" key="1">
    <citation type="submission" date="2021-05" db="EMBL/GenBank/DDBJ databases">
        <authorList>
            <person name="Alioto T."/>
            <person name="Alioto T."/>
            <person name="Gomez Garrido J."/>
        </authorList>
    </citation>
    <scope>NUCLEOTIDE SEQUENCE</scope>
</reference>
<organism evidence="5">
    <name type="scientific">Cacopsylla melanoneura</name>
    <dbReference type="NCBI Taxonomy" id="428564"/>
    <lineage>
        <taxon>Eukaryota</taxon>
        <taxon>Metazoa</taxon>
        <taxon>Ecdysozoa</taxon>
        <taxon>Arthropoda</taxon>
        <taxon>Hexapoda</taxon>
        <taxon>Insecta</taxon>
        <taxon>Pterygota</taxon>
        <taxon>Neoptera</taxon>
        <taxon>Paraneoptera</taxon>
        <taxon>Hemiptera</taxon>
        <taxon>Sternorrhyncha</taxon>
        <taxon>Psylloidea</taxon>
        <taxon>Psyllidae</taxon>
        <taxon>Psyllinae</taxon>
        <taxon>Cacopsylla</taxon>
    </lineage>
</organism>
<dbReference type="InterPro" id="IPR041190">
    <property type="entry name" value="Midasin_AAA_lid_5"/>
</dbReference>
<evidence type="ECO:0000256" key="1">
    <source>
        <dbReference type="ARBA" id="ARBA00022741"/>
    </source>
</evidence>
<dbReference type="Gene3D" id="3.40.50.300">
    <property type="entry name" value="P-loop containing nucleotide triphosphate hydrolases"/>
    <property type="match status" value="3"/>
</dbReference>
<keyword evidence="1" id="KW-0547">Nucleotide-binding</keyword>
<dbReference type="GO" id="GO:0005524">
    <property type="term" value="F:ATP binding"/>
    <property type="evidence" value="ECO:0007669"/>
    <property type="project" value="UniProtKB-KW"/>
</dbReference>
<dbReference type="FunFam" id="3.40.50.300:FF:000582">
    <property type="entry name" value="Midasin"/>
    <property type="match status" value="1"/>
</dbReference>
<dbReference type="SMART" id="SM00382">
    <property type="entry name" value="AAA"/>
    <property type="match status" value="2"/>
</dbReference>
<dbReference type="EMBL" id="HBUF01058681">
    <property type="protein sequence ID" value="CAG6624981.1"/>
    <property type="molecule type" value="Transcribed_RNA"/>
</dbReference>
<keyword evidence="2" id="KW-0067">ATP-binding</keyword>
<dbReference type="GO" id="GO:0000027">
    <property type="term" value="P:ribosomal large subunit assembly"/>
    <property type="evidence" value="ECO:0007669"/>
    <property type="project" value="TreeGrafter"/>
</dbReference>
<dbReference type="PANTHER" id="PTHR48103:SF2">
    <property type="entry name" value="MIDASIN"/>
    <property type="match status" value="1"/>
</dbReference>
<dbReference type="AlphaFoldDB" id="A0A8D8Q4I1"/>
<dbReference type="GO" id="GO:0030687">
    <property type="term" value="C:preribosome, large subunit precursor"/>
    <property type="evidence" value="ECO:0007669"/>
    <property type="project" value="TreeGrafter"/>
</dbReference>
<evidence type="ECO:0000313" key="5">
    <source>
        <dbReference type="EMBL" id="CAG6624981.1"/>
    </source>
</evidence>
<dbReference type="InterPro" id="IPR011704">
    <property type="entry name" value="ATPase_dyneun-rel_AAA"/>
</dbReference>
<evidence type="ECO:0000259" key="4">
    <source>
        <dbReference type="SMART" id="SM00382"/>
    </source>
</evidence>
<dbReference type="GO" id="GO:0016887">
    <property type="term" value="F:ATP hydrolysis activity"/>
    <property type="evidence" value="ECO:0007669"/>
    <property type="project" value="InterPro"/>
</dbReference>
<dbReference type="GO" id="GO:0000055">
    <property type="term" value="P:ribosomal large subunit export from nucleus"/>
    <property type="evidence" value="ECO:0007669"/>
    <property type="project" value="TreeGrafter"/>
</dbReference>
<dbReference type="CDD" id="cd00009">
    <property type="entry name" value="AAA"/>
    <property type="match status" value="1"/>
</dbReference>
<dbReference type="InterPro" id="IPR027417">
    <property type="entry name" value="P-loop_NTPase"/>
</dbReference>